<reference evidence="2 3" key="1">
    <citation type="submission" date="2019-05" db="EMBL/GenBank/DDBJ databases">
        <title>Another draft genome of Portunus trituberculatus and its Hox gene families provides insights of decapod evolution.</title>
        <authorList>
            <person name="Jeong J.-H."/>
            <person name="Song I."/>
            <person name="Kim S."/>
            <person name="Choi T."/>
            <person name="Kim D."/>
            <person name="Ryu S."/>
            <person name="Kim W."/>
        </authorList>
    </citation>
    <scope>NUCLEOTIDE SEQUENCE [LARGE SCALE GENOMIC DNA]</scope>
    <source>
        <tissue evidence="2">Muscle</tissue>
    </source>
</reference>
<gene>
    <name evidence="2" type="ORF">E2C01_001267</name>
</gene>
<protein>
    <submittedName>
        <fullName evidence="2">Uncharacterized protein</fullName>
    </submittedName>
</protein>
<feature type="compositionally biased region" description="Basic and acidic residues" evidence="1">
    <location>
        <begin position="8"/>
        <end position="25"/>
    </location>
</feature>
<sequence>MLIAQRGGEGRGRLGEKTSEGDERGNTATGRASKGWAVSGVERERMAGEACVVLNNNRAHLGPAGAPSMRVMTKV</sequence>
<proteinExistence type="predicted"/>
<dbReference type="EMBL" id="VSRR010000040">
    <property type="protein sequence ID" value="MPC08674.1"/>
    <property type="molecule type" value="Genomic_DNA"/>
</dbReference>
<feature type="region of interest" description="Disordered" evidence="1">
    <location>
        <begin position="1"/>
        <end position="39"/>
    </location>
</feature>
<dbReference type="Proteomes" id="UP000324222">
    <property type="component" value="Unassembled WGS sequence"/>
</dbReference>
<accession>A0A5B7CIZ2</accession>
<organism evidence="2 3">
    <name type="scientific">Portunus trituberculatus</name>
    <name type="common">Swimming crab</name>
    <name type="synonym">Neptunus trituberculatus</name>
    <dbReference type="NCBI Taxonomy" id="210409"/>
    <lineage>
        <taxon>Eukaryota</taxon>
        <taxon>Metazoa</taxon>
        <taxon>Ecdysozoa</taxon>
        <taxon>Arthropoda</taxon>
        <taxon>Crustacea</taxon>
        <taxon>Multicrustacea</taxon>
        <taxon>Malacostraca</taxon>
        <taxon>Eumalacostraca</taxon>
        <taxon>Eucarida</taxon>
        <taxon>Decapoda</taxon>
        <taxon>Pleocyemata</taxon>
        <taxon>Brachyura</taxon>
        <taxon>Eubrachyura</taxon>
        <taxon>Portunoidea</taxon>
        <taxon>Portunidae</taxon>
        <taxon>Portuninae</taxon>
        <taxon>Portunus</taxon>
    </lineage>
</organism>
<evidence type="ECO:0000313" key="2">
    <source>
        <dbReference type="EMBL" id="MPC08674.1"/>
    </source>
</evidence>
<comment type="caution">
    <text evidence="2">The sequence shown here is derived from an EMBL/GenBank/DDBJ whole genome shotgun (WGS) entry which is preliminary data.</text>
</comment>
<keyword evidence="3" id="KW-1185">Reference proteome</keyword>
<evidence type="ECO:0000256" key="1">
    <source>
        <dbReference type="SAM" id="MobiDB-lite"/>
    </source>
</evidence>
<name>A0A5B7CIZ2_PORTR</name>
<dbReference type="AlphaFoldDB" id="A0A5B7CIZ2"/>
<evidence type="ECO:0000313" key="3">
    <source>
        <dbReference type="Proteomes" id="UP000324222"/>
    </source>
</evidence>